<reference evidence="1" key="1">
    <citation type="submission" date="2019-10" db="EMBL/GenBank/DDBJ databases">
        <authorList>
            <consortium name="DOE Joint Genome Institute"/>
            <person name="Kuo A."/>
            <person name="Miyauchi S."/>
            <person name="Kiss E."/>
            <person name="Drula E."/>
            <person name="Kohler A."/>
            <person name="Sanchez-Garcia M."/>
            <person name="Andreopoulos B."/>
            <person name="Barry K.W."/>
            <person name="Bonito G."/>
            <person name="Buee M."/>
            <person name="Carver A."/>
            <person name="Chen C."/>
            <person name="Cichocki N."/>
            <person name="Clum A."/>
            <person name="Culley D."/>
            <person name="Crous P.W."/>
            <person name="Fauchery L."/>
            <person name="Girlanda M."/>
            <person name="Hayes R."/>
            <person name="Keri Z."/>
            <person name="Labutti K."/>
            <person name="Lipzen A."/>
            <person name="Lombard V."/>
            <person name="Magnuson J."/>
            <person name="Maillard F."/>
            <person name="Morin E."/>
            <person name="Murat C."/>
            <person name="Nolan M."/>
            <person name="Ohm R."/>
            <person name="Pangilinan J."/>
            <person name="Pereira M."/>
            <person name="Perotto S."/>
            <person name="Peter M."/>
            <person name="Riley R."/>
            <person name="Sitrit Y."/>
            <person name="Stielow B."/>
            <person name="Szollosi G."/>
            <person name="Zifcakova L."/>
            <person name="Stursova M."/>
            <person name="Spatafora J.W."/>
            <person name="Tedersoo L."/>
            <person name="Vaario L.-M."/>
            <person name="Yamada A."/>
            <person name="Yan M."/>
            <person name="Wang P."/>
            <person name="Xu J."/>
            <person name="Bruns T."/>
            <person name="Baldrian P."/>
            <person name="Vilgalys R."/>
            <person name="Henrissat B."/>
            <person name="Grigoriev I.V."/>
            <person name="Hibbett D."/>
            <person name="Nagy L.G."/>
            <person name="Martin F.M."/>
        </authorList>
    </citation>
    <scope>NUCLEOTIDE SEQUENCE</scope>
    <source>
        <strain evidence="1">P2</strain>
    </source>
</reference>
<protein>
    <submittedName>
        <fullName evidence="1">Glycoside hydrolase family 18 protein</fullName>
    </submittedName>
</protein>
<keyword evidence="1" id="KW-0378">Hydrolase</keyword>
<dbReference type="EMBL" id="MU118009">
    <property type="protein sequence ID" value="KAF9648685.1"/>
    <property type="molecule type" value="Genomic_DNA"/>
</dbReference>
<sequence>MVFIRFSIVAAVLSLLSGVLAAPAPADLSDEEAARAIPAAPHWVIYSDKWSGSSAPPHPSAIKGYNVLNLSFLLVAGAWDNAQAWTTLTAAERASIKSQYAAAGIKLVVSAFGSTDAPTSAGLDPVALATTMGNWVKKYHLDGIDVDYEDFGAMDGGTAEAWLVSFTRQLRVILPSSSGYILTHAPVAPWFSPGIYKHGAYLTVHREVGDLIDWYNIQFYNQGNTEYTTCHNLLRASSSQWPKSSVFEIAASGVPVSKIVIGKPANTGSANSGYINPGTLSSCLSQAKGSGWDGGAMVWEYPDAGSSWITTTRSKSWPV</sequence>
<evidence type="ECO:0000313" key="1">
    <source>
        <dbReference type="EMBL" id="KAF9648685.1"/>
    </source>
</evidence>
<accession>A0ACB6ZG03</accession>
<reference evidence="1" key="2">
    <citation type="journal article" date="2020" name="Nat. Commun.">
        <title>Large-scale genome sequencing of mycorrhizal fungi provides insights into the early evolution of symbiotic traits.</title>
        <authorList>
            <person name="Miyauchi S."/>
            <person name="Kiss E."/>
            <person name="Kuo A."/>
            <person name="Drula E."/>
            <person name="Kohler A."/>
            <person name="Sanchez-Garcia M."/>
            <person name="Morin E."/>
            <person name="Andreopoulos B."/>
            <person name="Barry K.W."/>
            <person name="Bonito G."/>
            <person name="Buee M."/>
            <person name="Carver A."/>
            <person name="Chen C."/>
            <person name="Cichocki N."/>
            <person name="Clum A."/>
            <person name="Culley D."/>
            <person name="Crous P.W."/>
            <person name="Fauchery L."/>
            <person name="Girlanda M."/>
            <person name="Hayes R.D."/>
            <person name="Keri Z."/>
            <person name="LaButti K."/>
            <person name="Lipzen A."/>
            <person name="Lombard V."/>
            <person name="Magnuson J."/>
            <person name="Maillard F."/>
            <person name="Murat C."/>
            <person name="Nolan M."/>
            <person name="Ohm R.A."/>
            <person name="Pangilinan J."/>
            <person name="Pereira M.F."/>
            <person name="Perotto S."/>
            <person name="Peter M."/>
            <person name="Pfister S."/>
            <person name="Riley R."/>
            <person name="Sitrit Y."/>
            <person name="Stielow J.B."/>
            <person name="Szollosi G."/>
            <person name="Zifcakova L."/>
            <person name="Stursova M."/>
            <person name="Spatafora J.W."/>
            <person name="Tedersoo L."/>
            <person name="Vaario L.M."/>
            <person name="Yamada A."/>
            <person name="Yan M."/>
            <person name="Wang P."/>
            <person name="Xu J."/>
            <person name="Bruns T."/>
            <person name="Baldrian P."/>
            <person name="Vilgalys R."/>
            <person name="Dunand C."/>
            <person name="Henrissat B."/>
            <person name="Grigoriev I.V."/>
            <person name="Hibbett D."/>
            <person name="Nagy L.G."/>
            <person name="Martin F.M."/>
        </authorList>
    </citation>
    <scope>NUCLEOTIDE SEQUENCE</scope>
    <source>
        <strain evidence="1">P2</strain>
    </source>
</reference>
<organism evidence="1 2">
    <name type="scientific">Thelephora ganbajun</name>
    <name type="common">Ganba fungus</name>
    <dbReference type="NCBI Taxonomy" id="370292"/>
    <lineage>
        <taxon>Eukaryota</taxon>
        <taxon>Fungi</taxon>
        <taxon>Dikarya</taxon>
        <taxon>Basidiomycota</taxon>
        <taxon>Agaricomycotina</taxon>
        <taxon>Agaricomycetes</taxon>
        <taxon>Thelephorales</taxon>
        <taxon>Thelephoraceae</taxon>
        <taxon>Thelephora</taxon>
    </lineage>
</organism>
<name>A0ACB6ZG03_THEGA</name>
<dbReference type="Proteomes" id="UP000886501">
    <property type="component" value="Unassembled WGS sequence"/>
</dbReference>
<keyword evidence="2" id="KW-1185">Reference proteome</keyword>
<gene>
    <name evidence="1" type="ORF">BDM02DRAFT_3186903</name>
</gene>
<evidence type="ECO:0000313" key="2">
    <source>
        <dbReference type="Proteomes" id="UP000886501"/>
    </source>
</evidence>
<comment type="caution">
    <text evidence="1">The sequence shown here is derived from an EMBL/GenBank/DDBJ whole genome shotgun (WGS) entry which is preliminary data.</text>
</comment>
<proteinExistence type="predicted"/>